<feature type="domain" description="Lipocalin-like" evidence="2">
    <location>
        <begin position="31"/>
        <end position="127"/>
    </location>
</feature>
<feature type="signal peptide" evidence="1">
    <location>
        <begin position="1"/>
        <end position="18"/>
    </location>
</feature>
<gene>
    <name evidence="3" type="ORF">AFM12_12750</name>
</gene>
<organism evidence="3 4">
    <name type="scientific">Jiulongibacter sediminis</name>
    <dbReference type="NCBI Taxonomy" id="1605367"/>
    <lineage>
        <taxon>Bacteria</taxon>
        <taxon>Pseudomonadati</taxon>
        <taxon>Bacteroidota</taxon>
        <taxon>Cytophagia</taxon>
        <taxon>Cytophagales</taxon>
        <taxon>Leadbetterellaceae</taxon>
        <taxon>Jiulongibacter</taxon>
    </lineage>
</organism>
<evidence type="ECO:0000313" key="4">
    <source>
        <dbReference type="Proteomes" id="UP000050454"/>
    </source>
</evidence>
<protein>
    <recommendedName>
        <fullName evidence="2">Lipocalin-like domain-containing protein</fullName>
    </recommendedName>
</protein>
<proteinExistence type="predicted"/>
<keyword evidence="1" id="KW-0732">Signal</keyword>
<sequence length="150" mass="15741">MKLMKAKLCILALIFALAACKSSDPEPSSPIEGTWKIQSVILTDADGQETNFWALYVAFFPCSAEITYTFDANGTYSTFVPAGCVDDDGETLALLSGTGGSYTLTGSTIQVDVDGSTLPGNITFSGNTATVTTVDPDDLTSTLTIVFVKA</sequence>
<evidence type="ECO:0000313" key="3">
    <source>
        <dbReference type="EMBL" id="KPM48057.1"/>
    </source>
</evidence>
<evidence type="ECO:0000259" key="2">
    <source>
        <dbReference type="Pfam" id="PF13648"/>
    </source>
</evidence>
<dbReference type="EMBL" id="LGTQ01000009">
    <property type="protein sequence ID" value="KPM48057.1"/>
    <property type="molecule type" value="Genomic_DNA"/>
</dbReference>
<dbReference type="AlphaFoldDB" id="A0A0P7C205"/>
<name>A0A0P7C205_9BACT</name>
<feature type="chain" id="PRO_5006136459" description="Lipocalin-like domain-containing protein" evidence="1">
    <location>
        <begin position="19"/>
        <end position="150"/>
    </location>
</feature>
<evidence type="ECO:0000256" key="1">
    <source>
        <dbReference type="SAM" id="SignalP"/>
    </source>
</evidence>
<dbReference type="Pfam" id="PF13648">
    <property type="entry name" value="Lipocalin_4"/>
    <property type="match status" value="1"/>
</dbReference>
<dbReference type="Proteomes" id="UP000050454">
    <property type="component" value="Unassembled WGS sequence"/>
</dbReference>
<dbReference type="InterPro" id="IPR024311">
    <property type="entry name" value="Lipocalin-like"/>
</dbReference>
<dbReference type="PROSITE" id="PS51257">
    <property type="entry name" value="PROKAR_LIPOPROTEIN"/>
    <property type="match status" value="1"/>
</dbReference>
<keyword evidence="4" id="KW-1185">Reference proteome</keyword>
<dbReference type="STRING" id="1605367.AFM12_12750"/>
<reference evidence="3 4" key="1">
    <citation type="submission" date="2015-07" db="EMBL/GenBank/DDBJ databases">
        <title>The draft genome sequence of Leadbetterella sp. JN14-9.</title>
        <authorList>
            <person name="Liu Y."/>
            <person name="Du J."/>
            <person name="Shao Z."/>
        </authorList>
    </citation>
    <scope>NUCLEOTIDE SEQUENCE [LARGE SCALE GENOMIC DNA]</scope>
    <source>
        <strain evidence="3 4">JN14-9</strain>
    </source>
</reference>
<comment type="caution">
    <text evidence="3">The sequence shown here is derived from an EMBL/GenBank/DDBJ whole genome shotgun (WGS) entry which is preliminary data.</text>
</comment>
<dbReference type="OrthoDB" id="953917at2"/>
<accession>A0A0P7C205</accession>